<reference key="2">
    <citation type="submission" date="2011-04" db="EMBL/GenBank/DDBJ databases">
        <title>Complete sequence of chromosome of Haliscomenobacter hydrossis DSM 1100.</title>
        <authorList>
            <consortium name="US DOE Joint Genome Institute (JGI-PGF)"/>
            <person name="Lucas S."/>
            <person name="Han J."/>
            <person name="Lapidus A."/>
            <person name="Bruce D."/>
            <person name="Goodwin L."/>
            <person name="Pitluck S."/>
            <person name="Peters L."/>
            <person name="Kyrpides N."/>
            <person name="Mavromatis K."/>
            <person name="Ivanova N."/>
            <person name="Ovchinnikova G."/>
            <person name="Pagani I."/>
            <person name="Daligault H."/>
            <person name="Detter J.C."/>
            <person name="Han C."/>
            <person name="Land M."/>
            <person name="Hauser L."/>
            <person name="Markowitz V."/>
            <person name="Cheng J.-F."/>
            <person name="Hugenholtz P."/>
            <person name="Woyke T."/>
            <person name="Wu D."/>
            <person name="Verbarg S."/>
            <person name="Frueling A."/>
            <person name="Brambilla E."/>
            <person name="Klenk H.-P."/>
            <person name="Eisen J.A."/>
        </authorList>
    </citation>
    <scope>NUCLEOTIDE SEQUENCE</scope>
    <source>
        <strain>DSM 1100</strain>
    </source>
</reference>
<dbReference type="eggNOG" id="ENOG503348T">
    <property type="taxonomic scope" value="Bacteria"/>
</dbReference>
<dbReference type="EMBL" id="CP002691">
    <property type="protein sequence ID" value="AEE50554.1"/>
    <property type="molecule type" value="Genomic_DNA"/>
</dbReference>
<accession>F4L0V0</accession>
<reference evidence="1 2" key="1">
    <citation type="journal article" date="2011" name="Stand. Genomic Sci.">
        <title>Complete genome sequence of Haliscomenobacter hydrossis type strain (O).</title>
        <authorList>
            <consortium name="US DOE Joint Genome Institute (JGI-PGF)"/>
            <person name="Daligault H."/>
            <person name="Lapidus A."/>
            <person name="Zeytun A."/>
            <person name="Nolan M."/>
            <person name="Lucas S."/>
            <person name="Del Rio T.G."/>
            <person name="Tice H."/>
            <person name="Cheng J.F."/>
            <person name="Tapia R."/>
            <person name="Han C."/>
            <person name="Goodwin L."/>
            <person name="Pitluck S."/>
            <person name="Liolios K."/>
            <person name="Pagani I."/>
            <person name="Ivanova N."/>
            <person name="Huntemann M."/>
            <person name="Mavromatis K."/>
            <person name="Mikhailova N."/>
            <person name="Pati A."/>
            <person name="Chen A."/>
            <person name="Palaniappan K."/>
            <person name="Land M."/>
            <person name="Hauser L."/>
            <person name="Brambilla E.M."/>
            <person name="Rohde M."/>
            <person name="Verbarg S."/>
            <person name="Goker M."/>
            <person name="Bristow J."/>
            <person name="Eisen J.A."/>
            <person name="Markowitz V."/>
            <person name="Hugenholtz P."/>
            <person name="Kyrpides N.C."/>
            <person name="Klenk H.P."/>
            <person name="Woyke T."/>
        </authorList>
    </citation>
    <scope>NUCLEOTIDE SEQUENCE [LARGE SCALE GENOMIC DNA]</scope>
    <source>
        <strain evidence="2">ATCC 27775 / DSM 1100 / LMG 10767 / O</strain>
    </source>
</reference>
<dbReference type="HOGENOM" id="CLU_1080800_0_0_10"/>
<keyword evidence="2" id="KW-1185">Reference proteome</keyword>
<name>F4L0V0_HALH1</name>
<evidence type="ECO:0000313" key="1">
    <source>
        <dbReference type="EMBL" id="AEE50554.1"/>
    </source>
</evidence>
<sequence>MVLTGYLSLVWGQKADTFRIVHRFEADVQGLTSDKLKQIYVITPNQVLRKCNADGKVLFEFSNRYLGTLGKVDASDPFDVLLFYPDYQTLLFLDRTMNVIADVRLKNEEFPFPSLVAMGRDRQIWIYDAALNTLNRMDRQGGIKTSSQDLSLLMGRRFIPNQLVANERAVYLVDPDQGVLCFDVFGQFQTFLPLPGLEQLQTFDQYLFYRWQGQYYVAEQIGTPALLEGLPPNLPFFGGIPNWMVAWNGTEVLVYKK</sequence>
<dbReference type="AlphaFoldDB" id="F4L0V0"/>
<gene>
    <name evidence="1" type="ordered locus">Halhy_2686</name>
</gene>
<evidence type="ECO:0000313" key="2">
    <source>
        <dbReference type="Proteomes" id="UP000008461"/>
    </source>
</evidence>
<evidence type="ECO:0008006" key="3">
    <source>
        <dbReference type="Google" id="ProtNLM"/>
    </source>
</evidence>
<dbReference type="SUPFAM" id="SSF63829">
    <property type="entry name" value="Calcium-dependent phosphotriesterase"/>
    <property type="match status" value="1"/>
</dbReference>
<proteinExistence type="predicted"/>
<dbReference type="KEGG" id="hhy:Halhy_2686"/>
<organism evidence="1 2">
    <name type="scientific">Haliscomenobacter hydrossis (strain ATCC 27775 / DSM 1100 / LMG 10767 / O)</name>
    <dbReference type="NCBI Taxonomy" id="760192"/>
    <lineage>
        <taxon>Bacteria</taxon>
        <taxon>Pseudomonadati</taxon>
        <taxon>Bacteroidota</taxon>
        <taxon>Saprospiria</taxon>
        <taxon>Saprospirales</taxon>
        <taxon>Haliscomenobacteraceae</taxon>
        <taxon>Haliscomenobacter</taxon>
    </lineage>
</organism>
<dbReference type="STRING" id="760192.Halhy_2686"/>
<dbReference type="Proteomes" id="UP000008461">
    <property type="component" value="Chromosome"/>
</dbReference>
<protein>
    <recommendedName>
        <fullName evidence="3">NHL repeat containing protein</fullName>
    </recommendedName>
</protein>